<dbReference type="Proteomes" id="UP000054928">
    <property type="component" value="Unassembled WGS sequence"/>
</dbReference>
<name>A0A0P1AUC2_PLAHL</name>
<dbReference type="RefSeq" id="XP_024582235.1">
    <property type="nucleotide sequence ID" value="XM_024716658.1"/>
</dbReference>
<proteinExistence type="predicted"/>
<dbReference type="EMBL" id="CCYD01001741">
    <property type="protein sequence ID" value="CEG45866.1"/>
    <property type="molecule type" value="Genomic_DNA"/>
</dbReference>
<keyword evidence="3" id="KW-1185">Reference proteome</keyword>
<dbReference type="AlphaFoldDB" id="A0A0P1AUC2"/>
<feature type="domain" description="RXLR phytopathogen effector protein WY-domain" evidence="1">
    <location>
        <begin position="100"/>
        <end position="133"/>
    </location>
</feature>
<dbReference type="Pfam" id="PF18634">
    <property type="entry name" value="RXLR_WY"/>
    <property type="match status" value="1"/>
</dbReference>
<dbReference type="InterPro" id="IPR040786">
    <property type="entry name" value="RXLR_WY"/>
</dbReference>
<protein>
    <recommendedName>
        <fullName evidence="1">RXLR phytopathogen effector protein WY-domain domain-containing protein</fullName>
    </recommendedName>
</protein>
<accession>A0A0P1AUC2</accession>
<reference evidence="3" key="1">
    <citation type="submission" date="2014-09" db="EMBL/GenBank/DDBJ databases">
        <authorList>
            <person name="Sharma Rahul"/>
            <person name="Thines Marco"/>
        </authorList>
    </citation>
    <scope>NUCLEOTIDE SEQUENCE [LARGE SCALE GENOMIC DNA]</scope>
</reference>
<evidence type="ECO:0000259" key="1">
    <source>
        <dbReference type="Pfam" id="PF18634"/>
    </source>
</evidence>
<sequence>MNFKEDLVDIFEWVEKQPEVAKIGNELKKIAAQDNLLNKIQKLKKPYTPREFILYVHVKVAGPNPKFILWLRYFQSYPSVAKDNNGKSIIILDESLWQMVIDILKPTVPDDQMASLFELFREVPGLEKFADKMVGAATRAHSNQKWLAKDLSAGDVFMMIDDEKASTGISPMTQWLRYINLLEAKKNCVIKLEDITNEDAEHIFDVEVKDSSRLNLYHGASFEPVKDVYDVKSIAERLQSELFDVWIKLNKTPKNLFDADHSVHMNDFNTVDFRRLRESFAAYYAKWLMRGKKE</sequence>
<evidence type="ECO:0000313" key="2">
    <source>
        <dbReference type="EMBL" id="CEG45866.1"/>
    </source>
</evidence>
<organism evidence="2 3">
    <name type="scientific">Plasmopara halstedii</name>
    <name type="common">Downy mildew of sunflower</name>
    <dbReference type="NCBI Taxonomy" id="4781"/>
    <lineage>
        <taxon>Eukaryota</taxon>
        <taxon>Sar</taxon>
        <taxon>Stramenopiles</taxon>
        <taxon>Oomycota</taxon>
        <taxon>Peronosporomycetes</taxon>
        <taxon>Peronosporales</taxon>
        <taxon>Peronosporaceae</taxon>
        <taxon>Plasmopara</taxon>
    </lineage>
</organism>
<dbReference type="OrthoDB" id="126955at2759"/>
<evidence type="ECO:0000313" key="3">
    <source>
        <dbReference type="Proteomes" id="UP000054928"/>
    </source>
</evidence>
<dbReference type="GeneID" id="36397194"/>